<evidence type="ECO:0000256" key="2">
    <source>
        <dbReference type="ARBA" id="ARBA00009854"/>
    </source>
</evidence>
<reference evidence="10 11" key="1">
    <citation type="submission" date="2020-04" db="EMBL/GenBank/DDBJ databases">
        <authorList>
            <consortium name="Desulfovibrio sp. FSS-1 genome sequencing consortium"/>
            <person name="Shimoshige H."/>
            <person name="Kobayashi H."/>
            <person name="Maekawa T."/>
        </authorList>
    </citation>
    <scope>NUCLEOTIDE SEQUENCE [LARGE SCALE GENOMIC DNA]</scope>
    <source>
        <strain evidence="10 11">SIID29052-01</strain>
    </source>
</reference>
<evidence type="ECO:0000259" key="9">
    <source>
        <dbReference type="PROSITE" id="PS51202"/>
    </source>
</evidence>
<comment type="caution">
    <text evidence="10">The sequence shown here is derived from an EMBL/GenBank/DDBJ whole genome shotgun (WGS) entry which is preliminary data.</text>
</comment>
<dbReference type="PROSITE" id="PS51202">
    <property type="entry name" value="RCK_C"/>
    <property type="match status" value="1"/>
</dbReference>
<feature type="transmembrane region" description="Helical" evidence="8">
    <location>
        <begin position="6"/>
        <end position="27"/>
    </location>
</feature>
<dbReference type="InterPro" id="IPR006512">
    <property type="entry name" value="YidE_YbjL"/>
</dbReference>
<dbReference type="InterPro" id="IPR006037">
    <property type="entry name" value="RCK_C"/>
</dbReference>
<dbReference type="InterPro" id="IPR050144">
    <property type="entry name" value="AAE_transporter"/>
</dbReference>
<dbReference type="GO" id="GO:0005886">
    <property type="term" value="C:plasma membrane"/>
    <property type="evidence" value="ECO:0007669"/>
    <property type="project" value="UniProtKB-SubCell"/>
</dbReference>
<dbReference type="Pfam" id="PF02080">
    <property type="entry name" value="TrkA_C"/>
    <property type="match status" value="1"/>
</dbReference>
<dbReference type="GO" id="GO:0008324">
    <property type="term" value="F:monoatomic cation transmembrane transporter activity"/>
    <property type="evidence" value="ECO:0007669"/>
    <property type="project" value="InterPro"/>
</dbReference>
<dbReference type="SUPFAM" id="SSF116726">
    <property type="entry name" value="TrkA C-terminal domain-like"/>
    <property type="match status" value="2"/>
</dbReference>
<reference evidence="10 11" key="2">
    <citation type="submission" date="2020-05" db="EMBL/GenBank/DDBJ databases">
        <title>Draft genome sequence of Desulfovibrio sp. strainFSS-1.</title>
        <authorList>
            <person name="Shimoshige H."/>
            <person name="Kobayashi H."/>
            <person name="Maekawa T."/>
        </authorList>
    </citation>
    <scope>NUCLEOTIDE SEQUENCE [LARGE SCALE GENOMIC DNA]</scope>
    <source>
        <strain evidence="10 11">SIID29052-01</strain>
    </source>
</reference>
<evidence type="ECO:0000256" key="6">
    <source>
        <dbReference type="ARBA" id="ARBA00022989"/>
    </source>
</evidence>
<organism evidence="10 11">
    <name type="scientific">Fundidesulfovibrio magnetotacticus</name>
    <dbReference type="NCBI Taxonomy" id="2730080"/>
    <lineage>
        <taxon>Bacteria</taxon>
        <taxon>Pseudomonadati</taxon>
        <taxon>Thermodesulfobacteriota</taxon>
        <taxon>Desulfovibrionia</taxon>
        <taxon>Desulfovibrionales</taxon>
        <taxon>Desulfovibrionaceae</taxon>
        <taxon>Fundidesulfovibrio</taxon>
    </lineage>
</organism>
<feature type="transmembrane region" description="Helical" evidence="8">
    <location>
        <begin position="438"/>
        <end position="457"/>
    </location>
</feature>
<evidence type="ECO:0000256" key="5">
    <source>
        <dbReference type="ARBA" id="ARBA00022692"/>
    </source>
</evidence>
<keyword evidence="11" id="KW-1185">Reference proteome</keyword>
<feature type="transmembrane region" description="Helical" evidence="8">
    <location>
        <begin position="501"/>
        <end position="522"/>
    </location>
</feature>
<feature type="transmembrane region" description="Helical" evidence="8">
    <location>
        <begin position="379"/>
        <end position="399"/>
    </location>
</feature>
<feature type="transmembrane region" description="Helical" evidence="8">
    <location>
        <begin position="405"/>
        <end position="426"/>
    </location>
</feature>
<protein>
    <submittedName>
        <fullName evidence="10">Aspartate/alanine antiporter</fullName>
    </submittedName>
</protein>
<feature type="transmembrane region" description="Helical" evidence="8">
    <location>
        <begin position="528"/>
        <end position="550"/>
    </location>
</feature>
<dbReference type="AlphaFoldDB" id="A0A6V8LQJ2"/>
<proteinExistence type="inferred from homology"/>
<feature type="domain" description="RCK C-terminal" evidence="9">
    <location>
        <begin position="285"/>
        <end position="369"/>
    </location>
</feature>
<name>A0A6V8LQJ2_9BACT</name>
<evidence type="ECO:0000313" key="11">
    <source>
        <dbReference type="Proteomes" id="UP000494245"/>
    </source>
</evidence>
<evidence type="ECO:0000256" key="3">
    <source>
        <dbReference type="ARBA" id="ARBA00022448"/>
    </source>
</evidence>
<comment type="subcellular location">
    <subcellularLocation>
        <location evidence="1">Cell membrane</location>
        <topology evidence="1">Multi-pass membrane protein</topology>
    </subcellularLocation>
</comment>
<feature type="transmembrane region" description="Helical" evidence="8">
    <location>
        <begin position="159"/>
        <end position="182"/>
    </location>
</feature>
<keyword evidence="6 8" id="KW-1133">Transmembrane helix</keyword>
<evidence type="ECO:0000256" key="8">
    <source>
        <dbReference type="SAM" id="Phobius"/>
    </source>
</evidence>
<evidence type="ECO:0000256" key="1">
    <source>
        <dbReference type="ARBA" id="ARBA00004651"/>
    </source>
</evidence>
<gene>
    <name evidence="10" type="primary">aspT_2</name>
    <name evidence="10" type="ORF">NNJEOMEG_01071</name>
</gene>
<keyword evidence="7 8" id="KW-0472">Membrane</keyword>
<dbReference type="InterPro" id="IPR036721">
    <property type="entry name" value="RCK_C_sf"/>
</dbReference>
<feature type="transmembrane region" description="Helical" evidence="8">
    <location>
        <begin position="66"/>
        <end position="86"/>
    </location>
</feature>
<sequence>MVIDLAQLFELQPLLLFFAVLAAGYAVSRLGFRGVHLSAPVGVLVAGMLFGHFGFKAPPMLQEIGFTLFIYSVGLTAGPRFFNILLADGSRYLALTVTVALLAGATALGLGHLWGFSAPSSAGMLAGTLTSSPTLVAAQEALIQSNPDSHTALAQMGSAYALTYLVGLFSILALIRFAPVALRVDLAAEAKMLSRERQFRDDADDLEPAFPPPQLRAFQVERPELAGQAFERLDICRGGRCALQAVKRGGEVFVPSPGDPLEAGDLVALSMPVGMAPLAAERIGREVFDTDLLSDVIDTAEITVTSQDAAGRTLGELSVLARQGCTPVRLVRSHIPIAPRPDIVLEKGDLLTVAGLKHRLDVVVKALGYVERSMVETDLIAFVCGVLLGLWLGALKFRLGEVTVGLGQAGGLLASGLVFGFARSALPSFGRMPQAARWLLSELGLLFFMACVGLKAGEGVVAALRDSGLELLACGVTISAVSLFGGLAFGRFVLRMNPTLLFGAMAGAMTSTPALKVVTQHARSSLPALGYAGAYAFANVLLALLGALIARL</sequence>
<keyword evidence="5 8" id="KW-0812">Transmembrane</keyword>
<dbReference type="GO" id="GO:0006813">
    <property type="term" value="P:potassium ion transport"/>
    <property type="evidence" value="ECO:0007669"/>
    <property type="project" value="InterPro"/>
</dbReference>
<dbReference type="Pfam" id="PF06826">
    <property type="entry name" value="Asp-Al_Ex"/>
    <property type="match status" value="2"/>
</dbReference>
<accession>A0A6V8LQJ2</accession>
<dbReference type="RefSeq" id="WP_173082051.1">
    <property type="nucleotide sequence ID" value="NZ_BLTE01000003.1"/>
</dbReference>
<dbReference type="NCBIfam" id="TIGR01625">
    <property type="entry name" value="YidE_YbjL_dupl"/>
    <property type="match status" value="1"/>
</dbReference>
<feature type="transmembrane region" description="Helical" evidence="8">
    <location>
        <begin position="469"/>
        <end position="489"/>
    </location>
</feature>
<dbReference type="EMBL" id="BLTE01000003">
    <property type="protein sequence ID" value="GFK93240.1"/>
    <property type="molecule type" value="Genomic_DNA"/>
</dbReference>
<comment type="similarity">
    <text evidence="2">Belongs to the AAE transporter (TC 2.A.81) family.</text>
</comment>
<dbReference type="Proteomes" id="UP000494245">
    <property type="component" value="Unassembled WGS sequence"/>
</dbReference>
<evidence type="ECO:0000256" key="7">
    <source>
        <dbReference type="ARBA" id="ARBA00023136"/>
    </source>
</evidence>
<dbReference type="PANTHER" id="PTHR30445">
    <property type="entry name" value="K(+)_H(+) ANTIPORTER SUBUNIT KHTT"/>
    <property type="match status" value="1"/>
</dbReference>
<keyword evidence="3" id="KW-0813">Transport</keyword>
<feature type="transmembrane region" description="Helical" evidence="8">
    <location>
        <begin position="34"/>
        <end position="54"/>
    </location>
</feature>
<evidence type="ECO:0000313" key="10">
    <source>
        <dbReference type="EMBL" id="GFK93240.1"/>
    </source>
</evidence>
<evidence type="ECO:0000256" key="4">
    <source>
        <dbReference type="ARBA" id="ARBA00022475"/>
    </source>
</evidence>
<dbReference type="PANTHER" id="PTHR30445:SF10">
    <property type="entry name" value="TRANSPORT PROTEIN YBJL-RELATED"/>
    <property type="match status" value="1"/>
</dbReference>
<keyword evidence="4" id="KW-1003">Cell membrane</keyword>
<feature type="transmembrane region" description="Helical" evidence="8">
    <location>
        <begin position="93"/>
        <end position="114"/>
    </location>
</feature>
<dbReference type="Gene3D" id="3.30.70.1450">
    <property type="entry name" value="Regulator of K+ conductance, C-terminal domain"/>
    <property type="match status" value="1"/>
</dbReference>